<feature type="transmembrane region" description="Helical" evidence="8">
    <location>
        <begin position="311"/>
        <end position="331"/>
    </location>
</feature>
<dbReference type="EMBL" id="MFZI01000058">
    <property type="protein sequence ID" value="OGK19045.1"/>
    <property type="molecule type" value="Genomic_DNA"/>
</dbReference>
<evidence type="ECO:0000256" key="2">
    <source>
        <dbReference type="ARBA" id="ARBA00022475"/>
    </source>
</evidence>
<name>A0A1F7GJL6_9BACT</name>
<dbReference type="AlphaFoldDB" id="A0A1F7GJL6"/>
<dbReference type="PANTHER" id="PTHR33908:SF11">
    <property type="entry name" value="MEMBRANE PROTEIN"/>
    <property type="match status" value="1"/>
</dbReference>
<evidence type="ECO:0000256" key="7">
    <source>
        <dbReference type="ARBA" id="ARBA00023136"/>
    </source>
</evidence>
<feature type="transmembrane region" description="Helical" evidence="8">
    <location>
        <begin position="364"/>
        <end position="384"/>
    </location>
</feature>
<evidence type="ECO:0000256" key="3">
    <source>
        <dbReference type="ARBA" id="ARBA00022676"/>
    </source>
</evidence>
<keyword evidence="5 8" id="KW-0812">Transmembrane</keyword>
<evidence type="ECO:0008006" key="11">
    <source>
        <dbReference type="Google" id="ProtNLM"/>
    </source>
</evidence>
<reference evidence="9 10" key="1">
    <citation type="journal article" date="2016" name="Nat. Commun.">
        <title>Thousands of microbial genomes shed light on interconnected biogeochemical processes in an aquifer system.</title>
        <authorList>
            <person name="Anantharaman K."/>
            <person name="Brown C.T."/>
            <person name="Hug L.A."/>
            <person name="Sharon I."/>
            <person name="Castelle C.J."/>
            <person name="Probst A.J."/>
            <person name="Thomas B.C."/>
            <person name="Singh A."/>
            <person name="Wilkins M.J."/>
            <person name="Karaoz U."/>
            <person name="Brodie E.L."/>
            <person name="Williams K.H."/>
            <person name="Hubbard S.S."/>
            <person name="Banfield J.F."/>
        </authorList>
    </citation>
    <scope>NUCLEOTIDE SEQUENCE [LARGE SCALE GENOMIC DNA]</scope>
</reference>
<dbReference type="InterPro" id="IPR050297">
    <property type="entry name" value="LipidA_mod_glycosyltrf_83"/>
</dbReference>
<evidence type="ECO:0000313" key="9">
    <source>
        <dbReference type="EMBL" id="OGK19045.1"/>
    </source>
</evidence>
<feature type="transmembrane region" description="Helical" evidence="8">
    <location>
        <begin position="99"/>
        <end position="121"/>
    </location>
</feature>
<feature type="transmembrane region" description="Helical" evidence="8">
    <location>
        <begin position="405"/>
        <end position="425"/>
    </location>
</feature>
<keyword evidence="4" id="KW-0808">Transferase</keyword>
<protein>
    <recommendedName>
        <fullName evidence="11">Glycosyltransferase RgtA/B/C/D-like domain-containing protein</fullName>
    </recommendedName>
</protein>
<evidence type="ECO:0000313" key="10">
    <source>
        <dbReference type="Proteomes" id="UP000177026"/>
    </source>
</evidence>
<dbReference type="GO" id="GO:0016763">
    <property type="term" value="F:pentosyltransferase activity"/>
    <property type="evidence" value="ECO:0007669"/>
    <property type="project" value="TreeGrafter"/>
</dbReference>
<dbReference type="PANTHER" id="PTHR33908">
    <property type="entry name" value="MANNOSYLTRANSFERASE YKCB-RELATED"/>
    <property type="match status" value="1"/>
</dbReference>
<gene>
    <name evidence="9" type="ORF">A2866_00370</name>
</gene>
<proteinExistence type="predicted"/>
<dbReference type="GO" id="GO:0005886">
    <property type="term" value="C:plasma membrane"/>
    <property type="evidence" value="ECO:0007669"/>
    <property type="project" value="UniProtKB-SubCell"/>
</dbReference>
<comment type="subcellular location">
    <subcellularLocation>
        <location evidence="1">Cell membrane</location>
        <topology evidence="1">Multi-pass membrane protein</topology>
    </subcellularLocation>
</comment>
<organism evidence="9 10">
    <name type="scientific">Candidatus Roizmanbacteria bacterium RIFCSPHIGHO2_01_FULL_39_8</name>
    <dbReference type="NCBI Taxonomy" id="1802033"/>
    <lineage>
        <taxon>Bacteria</taxon>
        <taxon>Candidatus Roizmaniibacteriota</taxon>
    </lineage>
</organism>
<feature type="transmembrane region" description="Helical" evidence="8">
    <location>
        <begin position="196"/>
        <end position="228"/>
    </location>
</feature>
<dbReference type="Proteomes" id="UP000177026">
    <property type="component" value="Unassembled WGS sequence"/>
</dbReference>
<keyword evidence="7 8" id="KW-0472">Membrane</keyword>
<dbReference type="GO" id="GO:0009103">
    <property type="term" value="P:lipopolysaccharide biosynthetic process"/>
    <property type="evidence" value="ECO:0007669"/>
    <property type="project" value="UniProtKB-ARBA"/>
</dbReference>
<accession>A0A1F7GJL6</accession>
<evidence type="ECO:0000256" key="1">
    <source>
        <dbReference type="ARBA" id="ARBA00004651"/>
    </source>
</evidence>
<keyword evidence="2" id="KW-1003">Cell membrane</keyword>
<comment type="caution">
    <text evidence="9">The sequence shown here is derived from an EMBL/GenBank/DDBJ whole genome shotgun (WGS) entry which is preliminary data.</text>
</comment>
<evidence type="ECO:0000256" key="8">
    <source>
        <dbReference type="SAM" id="Phobius"/>
    </source>
</evidence>
<evidence type="ECO:0000256" key="6">
    <source>
        <dbReference type="ARBA" id="ARBA00022989"/>
    </source>
</evidence>
<keyword evidence="3" id="KW-0328">Glycosyltransferase</keyword>
<feature type="transmembrane region" description="Helical" evidence="8">
    <location>
        <begin position="173"/>
        <end position="190"/>
    </location>
</feature>
<evidence type="ECO:0000256" key="5">
    <source>
        <dbReference type="ARBA" id="ARBA00022692"/>
    </source>
</evidence>
<feature type="transmembrane region" description="Helical" evidence="8">
    <location>
        <begin position="141"/>
        <end position="161"/>
    </location>
</feature>
<feature type="transmembrane region" description="Helical" evidence="8">
    <location>
        <begin position="338"/>
        <end position="358"/>
    </location>
</feature>
<feature type="transmembrane region" description="Helical" evidence="8">
    <location>
        <begin position="249"/>
        <end position="270"/>
    </location>
</feature>
<feature type="transmembrane region" description="Helical" evidence="8">
    <location>
        <begin position="65"/>
        <end position="87"/>
    </location>
</feature>
<keyword evidence="6 8" id="KW-1133">Transmembrane helix</keyword>
<evidence type="ECO:0000256" key="4">
    <source>
        <dbReference type="ARBA" id="ARBA00022679"/>
    </source>
</evidence>
<sequence>MLKIKGILVLSLFLLLVYTRFINLAWGLPYPMHPDERNMANAVQSLNCDLPTNNYNLQTCLNPHFFAYGQFPLYMGYAGVMIMKFFAGDLGLPISFEEAAFSLRLISALASILNFFVLLKILKLLLESNSLLVIRNVARKIPITNYELLISGFIIIFSPFFIQFSHFGTTESLLMLLYSLIVYVCLLSIHNKILNFRFLLLTSFLTGLAIATKVSSVLFLFLPMVIILKGKGSPTSSSSWIDLLQRFYSVTKLIIATFVVSIIFSAHNFISFSEFLGSMKYESDVALGIYRAFYTRQFEGTIPVLFQLEKIFPYALGWPIFFFSLLGFCLLPYKKEVNFLRFAILAQLLPSAFMYAKWTRFVSPILPLMLVLAILFLFVILNLFQDLLLKIRFRNKFGMTRLVKIALYALIFALALPGIAFLSIYQNPDIRFTASEWIYQNIPENSLILSETANVVDLPIPTSNIQHPTSNYQYISFDFYHLDENPELQQQLKEYLDTADYIFVPSRRVFANHYCNIKNQISLRQISGQANIKTTDQESKMFVILNLFQNLIPKDLTKCEYLRKAYPLLNDYYTKLFSTQFGFEKIAEFSSYPKIELFGKTLIELPDEEAEETWTVFDHPVFRIYKRKSQKS</sequence>